<dbReference type="SUPFAM" id="SSF53807">
    <property type="entry name" value="Helical backbone' metal receptor"/>
    <property type="match status" value="1"/>
</dbReference>
<dbReference type="GO" id="GO:0007155">
    <property type="term" value="P:cell adhesion"/>
    <property type="evidence" value="ECO:0007669"/>
    <property type="project" value="InterPro"/>
</dbReference>
<evidence type="ECO:0000256" key="4">
    <source>
        <dbReference type="RuleBase" id="RU003512"/>
    </source>
</evidence>
<evidence type="ECO:0000313" key="5">
    <source>
        <dbReference type="EMBL" id="VTR93708.1"/>
    </source>
</evidence>
<evidence type="ECO:0008006" key="7">
    <source>
        <dbReference type="Google" id="ProtNLM"/>
    </source>
</evidence>
<keyword evidence="6" id="KW-1185">Reference proteome</keyword>
<evidence type="ECO:0000256" key="3">
    <source>
        <dbReference type="ARBA" id="ARBA00022729"/>
    </source>
</evidence>
<keyword evidence="2 4" id="KW-0813">Transport</keyword>
<dbReference type="EMBL" id="LR593886">
    <property type="protein sequence ID" value="VTR93708.1"/>
    <property type="molecule type" value="Genomic_DNA"/>
</dbReference>
<proteinExistence type="inferred from homology"/>
<dbReference type="PANTHER" id="PTHR42953:SF3">
    <property type="entry name" value="HIGH-AFFINITY ZINC UPTAKE SYSTEM PROTEIN ZNUA"/>
    <property type="match status" value="1"/>
</dbReference>
<dbReference type="InterPro" id="IPR006127">
    <property type="entry name" value="ZnuA-like"/>
</dbReference>
<protein>
    <recommendedName>
        <fullName evidence="7">Zinc ABC transporter substrate-binding protein</fullName>
    </recommendedName>
</protein>
<dbReference type="Gene3D" id="3.40.50.1980">
    <property type="entry name" value="Nitrogenase molybdenum iron protein domain"/>
    <property type="match status" value="2"/>
</dbReference>
<dbReference type="PRINTS" id="PR00690">
    <property type="entry name" value="ADHESNFAMILY"/>
</dbReference>
<evidence type="ECO:0000256" key="1">
    <source>
        <dbReference type="ARBA" id="ARBA00011028"/>
    </source>
</evidence>
<name>A0A6P2CX47_9BACT</name>
<evidence type="ECO:0000256" key="2">
    <source>
        <dbReference type="ARBA" id="ARBA00022448"/>
    </source>
</evidence>
<dbReference type="KEGG" id="gms:SOIL9_40060"/>
<dbReference type="GO" id="GO:0030001">
    <property type="term" value="P:metal ion transport"/>
    <property type="evidence" value="ECO:0007669"/>
    <property type="project" value="InterPro"/>
</dbReference>
<dbReference type="PANTHER" id="PTHR42953">
    <property type="entry name" value="HIGH-AFFINITY ZINC UPTAKE SYSTEM PROTEIN ZNUA-RELATED"/>
    <property type="match status" value="1"/>
</dbReference>
<keyword evidence="3" id="KW-0732">Signal</keyword>
<dbReference type="Proteomes" id="UP000464178">
    <property type="component" value="Chromosome"/>
</dbReference>
<dbReference type="InterPro" id="IPR050492">
    <property type="entry name" value="Bact_metal-bind_prot9"/>
</dbReference>
<dbReference type="InterPro" id="IPR006128">
    <property type="entry name" value="Lipoprotein_PsaA-like"/>
</dbReference>
<gene>
    <name evidence="5" type="ORF">SOIL9_40060</name>
</gene>
<dbReference type="RefSeq" id="WP_162668390.1">
    <property type="nucleotide sequence ID" value="NZ_LR593886.1"/>
</dbReference>
<dbReference type="GO" id="GO:0046872">
    <property type="term" value="F:metal ion binding"/>
    <property type="evidence" value="ECO:0007669"/>
    <property type="project" value="InterPro"/>
</dbReference>
<organism evidence="5 6">
    <name type="scientific">Gemmata massiliana</name>
    <dbReference type="NCBI Taxonomy" id="1210884"/>
    <lineage>
        <taxon>Bacteria</taxon>
        <taxon>Pseudomonadati</taxon>
        <taxon>Planctomycetota</taxon>
        <taxon>Planctomycetia</taxon>
        <taxon>Gemmatales</taxon>
        <taxon>Gemmataceae</taxon>
        <taxon>Gemmata</taxon>
    </lineage>
</organism>
<comment type="similarity">
    <text evidence="1 4">Belongs to the bacterial solute-binding protein 9 family.</text>
</comment>
<evidence type="ECO:0000313" key="6">
    <source>
        <dbReference type="Proteomes" id="UP000464178"/>
    </source>
</evidence>
<accession>A0A6P2CX47</accession>
<dbReference type="Pfam" id="PF01297">
    <property type="entry name" value="ZnuA"/>
    <property type="match status" value="1"/>
</dbReference>
<reference evidence="5 6" key="1">
    <citation type="submission" date="2019-05" db="EMBL/GenBank/DDBJ databases">
        <authorList>
            <consortium name="Science for Life Laboratories"/>
        </authorList>
    </citation>
    <scope>NUCLEOTIDE SEQUENCE [LARGE SCALE GENOMIC DNA]</scope>
    <source>
        <strain evidence="5">Soil9</strain>
    </source>
</reference>
<dbReference type="AlphaFoldDB" id="A0A6P2CX47"/>
<sequence length="331" mass="36580">MNSGQFWLKSVLMGAVVAGLPLLLVGCGSSNTISDATWPEHPGPKVVVSFAPLYCFATNVAGEDAVVKNVMTSKGPHDFDPTEADVKLVTKADLFFVVGLGLDEQKADKMKKGSGNSKLKVIELGEKLSKDCLEEGRCNHDEHHEGEHDHGIDPHVWLGPDHAIMLVNIIRGELKAADPAHAAGYESRAAAYVTKLNALKTYGLDKLKDKEDRRLVTFHDSLAYFAKGYKIRVKEVLTKTPGQEPDAKEMKKLIDVCTKKDAPVRLIATEPQYSTSTAGEALRKELVAKGVKDAELVEFDTLETVRPEDLKPDWYERKMRENLDKLAEKMK</sequence>